<evidence type="ECO:0000256" key="1">
    <source>
        <dbReference type="ARBA" id="ARBA00001678"/>
    </source>
</evidence>
<feature type="chain" id="PRO_5019499955" description="mannan endo-1,4-beta-mannosidase" evidence="8">
    <location>
        <begin position="21"/>
        <end position="420"/>
    </location>
</feature>
<dbReference type="Gramene" id="XM_028378982.1">
    <property type="protein sequence ID" value="XP_028234783.1"/>
    <property type="gene ID" value="LOC114414642"/>
</dbReference>
<dbReference type="SUPFAM" id="SSF51445">
    <property type="entry name" value="(Trans)glycosidases"/>
    <property type="match status" value="1"/>
</dbReference>
<dbReference type="EMBL" id="QZWG01000006">
    <property type="protein sequence ID" value="RZC05533.1"/>
    <property type="molecule type" value="Genomic_DNA"/>
</dbReference>
<dbReference type="PANTHER" id="PTHR31451:SF60">
    <property type="entry name" value="MANNAN ENDO-1,4-BETA-MANNOSIDASE 1"/>
    <property type="match status" value="1"/>
</dbReference>
<keyword evidence="7" id="KW-0326">Glycosidase</keyword>
<comment type="subcellular location">
    <subcellularLocation>
        <location evidence="2">Secreted</location>
    </subcellularLocation>
</comment>
<comment type="catalytic activity">
    <reaction evidence="1">
        <text>Random hydrolysis of (1-&gt;4)-beta-D-mannosidic linkages in mannans, galactomannans and glucomannans.</text>
        <dbReference type="EC" id="3.2.1.78"/>
    </reaction>
</comment>
<evidence type="ECO:0000256" key="8">
    <source>
        <dbReference type="SAM" id="SignalP"/>
    </source>
</evidence>
<evidence type="ECO:0000256" key="3">
    <source>
        <dbReference type="ARBA" id="ARBA00005641"/>
    </source>
</evidence>
<evidence type="ECO:0000313" key="11">
    <source>
        <dbReference type="Proteomes" id="UP000289340"/>
    </source>
</evidence>
<evidence type="ECO:0000256" key="2">
    <source>
        <dbReference type="ARBA" id="ARBA00004613"/>
    </source>
</evidence>
<proteinExistence type="inferred from homology"/>
<dbReference type="InterPro" id="IPR017853">
    <property type="entry name" value="GH"/>
</dbReference>
<feature type="domain" description="Glycoside hydrolase family 5" evidence="9">
    <location>
        <begin position="33"/>
        <end position="362"/>
    </location>
</feature>
<dbReference type="FunFam" id="3.20.20.80:FF:000012">
    <property type="entry name" value="Mannan endo-1,4-beta-mannosidase 6"/>
    <property type="match status" value="1"/>
</dbReference>
<dbReference type="GO" id="GO:0005576">
    <property type="term" value="C:extracellular region"/>
    <property type="evidence" value="ECO:0007669"/>
    <property type="project" value="UniProtKB-SubCell"/>
</dbReference>
<dbReference type="Proteomes" id="UP000289340">
    <property type="component" value="Chromosome 6"/>
</dbReference>
<accession>A0A445K3Z8</accession>
<sequence length="420" mass="47426">MMMKRRFLLVLLVLYVTVEQSKLLHHVEADGGFVKTRGVQLMLNGSPYYANGFNAYWLMYLASDPSQRNKISSVFQQASNHGLNIARTWAFSDGGYQPLQYSPGSYNDQMFQGLDFAIAEARKYGIKMVLSLVNNYENMGGKKQYVEWARSQGQSINSEDDFFTNPVVKGYYKNHIKAVLTRRNSITGVAYKDDPTIMAWELMNEIRCPSDQSGRTVQAWITEMASYLKSIDGNHLLEAGLEGFYGQSKPESNPNFNVGTDFIANNQIPGIDFATVHSYPDQWISSSGYEDQISFLGRWLNEHIQDAQNTLHKPLLFAEFGISTKSYGGNSTPRDRLFNTVYSAIYSSASSGGAAVGGLFWQLMAQGMDSYRDGYEVVLDESPSTANLIAQESQKLNRIRKMYARLRNIEKWNEAKQIRG</sequence>
<organism evidence="10 11">
    <name type="scientific">Glycine soja</name>
    <name type="common">Wild soybean</name>
    <dbReference type="NCBI Taxonomy" id="3848"/>
    <lineage>
        <taxon>Eukaryota</taxon>
        <taxon>Viridiplantae</taxon>
        <taxon>Streptophyta</taxon>
        <taxon>Embryophyta</taxon>
        <taxon>Tracheophyta</taxon>
        <taxon>Spermatophyta</taxon>
        <taxon>Magnoliopsida</taxon>
        <taxon>eudicotyledons</taxon>
        <taxon>Gunneridae</taxon>
        <taxon>Pentapetalae</taxon>
        <taxon>rosids</taxon>
        <taxon>fabids</taxon>
        <taxon>Fabales</taxon>
        <taxon>Fabaceae</taxon>
        <taxon>Papilionoideae</taxon>
        <taxon>50 kb inversion clade</taxon>
        <taxon>NPAAA clade</taxon>
        <taxon>indigoferoid/millettioid clade</taxon>
        <taxon>Phaseoleae</taxon>
        <taxon>Glycine</taxon>
        <taxon>Glycine subgen. Soja</taxon>
    </lineage>
</organism>
<feature type="signal peptide" evidence="8">
    <location>
        <begin position="1"/>
        <end position="20"/>
    </location>
</feature>
<dbReference type="InterPro" id="IPR001547">
    <property type="entry name" value="Glyco_hydro_5"/>
</dbReference>
<dbReference type="GO" id="GO:0016985">
    <property type="term" value="F:mannan endo-1,4-beta-mannosidase activity"/>
    <property type="evidence" value="ECO:0007669"/>
    <property type="project" value="UniProtKB-EC"/>
</dbReference>
<dbReference type="AlphaFoldDB" id="A0A445K3Z8"/>
<comment type="caution">
    <text evidence="10">The sequence shown here is derived from an EMBL/GenBank/DDBJ whole genome shotgun (WGS) entry which is preliminary data.</text>
</comment>
<keyword evidence="8" id="KW-0732">Signal</keyword>
<evidence type="ECO:0000259" key="9">
    <source>
        <dbReference type="Pfam" id="PF26410"/>
    </source>
</evidence>
<comment type="similarity">
    <text evidence="3">Belongs to the glycosyl hydrolase 5 (cellulase A) family.</text>
</comment>
<dbReference type="PANTHER" id="PTHR31451">
    <property type="match status" value="1"/>
</dbReference>
<evidence type="ECO:0000256" key="6">
    <source>
        <dbReference type="ARBA" id="ARBA00022801"/>
    </source>
</evidence>
<keyword evidence="6" id="KW-0378">Hydrolase</keyword>
<keyword evidence="5" id="KW-0964">Secreted</keyword>
<protein>
    <recommendedName>
        <fullName evidence="4">mannan endo-1,4-beta-mannosidase</fullName>
        <ecNumber evidence="4">3.2.1.78</ecNumber>
    </recommendedName>
</protein>
<dbReference type="Gene3D" id="3.20.20.80">
    <property type="entry name" value="Glycosidases"/>
    <property type="match status" value="1"/>
</dbReference>
<evidence type="ECO:0000256" key="4">
    <source>
        <dbReference type="ARBA" id="ARBA00012706"/>
    </source>
</evidence>
<evidence type="ECO:0000313" key="10">
    <source>
        <dbReference type="EMBL" id="RZC05533.1"/>
    </source>
</evidence>
<reference evidence="10 11" key="1">
    <citation type="submission" date="2018-09" db="EMBL/GenBank/DDBJ databases">
        <title>A high-quality reference genome of wild soybean provides a powerful tool to mine soybean genomes.</title>
        <authorList>
            <person name="Xie M."/>
            <person name="Chung C.Y.L."/>
            <person name="Li M.-W."/>
            <person name="Wong F.-L."/>
            <person name="Chan T.-F."/>
            <person name="Lam H.-M."/>
        </authorList>
    </citation>
    <scope>NUCLEOTIDE SEQUENCE [LARGE SCALE GENOMIC DNA]</scope>
    <source>
        <strain evidence="11">cv. W05</strain>
        <tissue evidence="10">Hypocotyl of etiolated seedlings</tissue>
    </source>
</reference>
<gene>
    <name evidence="10" type="ORF">D0Y65_013590</name>
</gene>
<dbReference type="InterPro" id="IPR045053">
    <property type="entry name" value="MAN-like"/>
</dbReference>
<dbReference type="SMR" id="A0A445K3Z8"/>
<dbReference type="EC" id="3.2.1.78" evidence="4"/>
<dbReference type="GO" id="GO:0000272">
    <property type="term" value="P:polysaccharide catabolic process"/>
    <property type="evidence" value="ECO:0007669"/>
    <property type="project" value="InterPro"/>
</dbReference>
<evidence type="ECO:0000256" key="5">
    <source>
        <dbReference type="ARBA" id="ARBA00022525"/>
    </source>
</evidence>
<dbReference type="Pfam" id="PF26410">
    <property type="entry name" value="GH5_mannosidase"/>
    <property type="match status" value="1"/>
</dbReference>
<name>A0A445K3Z8_GLYSO</name>
<evidence type="ECO:0000256" key="7">
    <source>
        <dbReference type="ARBA" id="ARBA00023295"/>
    </source>
</evidence>
<keyword evidence="11" id="KW-1185">Reference proteome</keyword>